<dbReference type="EMBL" id="QNRI01000003">
    <property type="protein sequence ID" value="RBO99925.1"/>
    <property type="molecule type" value="Genomic_DNA"/>
</dbReference>
<feature type="transmembrane region" description="Helical" evidence="1">
    <location>
        <begin position="249"/>
        <end position="274"/>
    </location>
</feature>
<gene>
    <name evidence="2" type="ORF">DES48_103253</name>
</gene>
<dbReference type="Proteomes" id="UP000252254">
    <property type="component" value="Unassembled WGS sequence"/>
</dbReference>
<feature type="transmembrane region" description="Helical" evidence="1">
    <location>
        <begin position="315"/>
        <end position="333"/>
    </location>
</feature>
<keyword evidence="1" id="KW-0472">Membrane</keyword>
<proteinExistence type="predicted"/>
<feature type="transmembrane region" description="Helical" evidence="1">
    <location>
        <begin position="286"/>
        <end position="309"/>
    </location>
</feature>
<accession>A0A366ECZ4</accession>
<dbReference type="RefSeq" id="WP_113868103.1">
    <property type="nucleotide sequence ID" value="NZ_BAABQN010000004.1"/>
</dbReference>
<dbReference type="InterPro" id="IPR038728">
    <property type="entry name" value="YkvI-like"/>
</dbReference>
<dbReference type="OrthoDB" id="4424890at2"/>
<reference evidence="2 3" key="1">
    <citation type="submission" date="2018-06" db="EMBL/GenBank/DDBJ databases">
        <title>Genomic Encyclopedia of Type Strains, Phase IV (KMG-IV): sequencing the most valuable type-strain genomes for metagenomic binning, comparative biology and taxonomic classification.</title>
        <authorList>
            <person name="Goeker M."/>
        </authorList>
    </citation>
    <scope>NUCLEOTIDE SEQUENCE [LARGE SCALE GENOMIC DNA]</scope>
    <source>
        <strain evidence="2 3">DSM 15140</strain>
    </source>
</reference>
<dbReference type="STRING" id="200904.GCA_900168775_00055"/>
<dbReference type="PANTHER" id="PTHR37814">
    <property type="entry name" value="CONSERVED MEMBRANE PROTEIN"/>
    <property type="match status" value="1"/>
</dbReference>
<keyword evidence="1" id="KW-0812">Transmembrane</keyword>
<feature type="transmembrane region" description="Helical" evidence="1">
    <location>
        <begin position="204"/>
        <end position="222"/>
    </location>
</feature>
<evidence type="ECO:0000256" key="1">
    <source>
        <dbReference type="SAM" id="Phobius"/>
    </source>
</evidence>
<protein>
    <submittedName>
        <fullName evidence="2">Putative membrane protein YkvI</fullName>
    </submittedName>
</protein>
<sequence length="339" mass="37990">MIKSSFKWMFLIVGTMIGAGYASGRELWQFFGPESGLAIVLFAILFSICCYTILLISYQYKTTDYFPVLKILVGKRIAPLYDIMIIVYLFTTTIIMLAGSGVTMEAFQLPYWWGVVFIAIPVVVVFIWDIDGVLSINSIILPLLIVGLLSVLISFIVQQDLSLIGDIQKQSNWIAAFPFTALNILPLVAILGAVGEQIESRKEVLVASIGSGLILGGISLLYNNSLVQIANDIIVYEIPLFAILKHYPYSMFLFISVLLWFAIFTTAVSGTLGLITRVKHRINLPFWMIALMLIGCMIPLTTFGFSALIEYLYPLYGFLNLYILSSLLLYPFLNRYKSK</sequence>
<evidence type="ECO:0000313" key="2">
    <source>
        <dbReference type="EMBL" id="RBO99925.1"/>
    </source>
</evidence>
<dbReference type="AlphaFoldDB" id="A0A366ECZ4"/>
<feature type="transmembrane region" description="Helical" evidence="1">
    <location>
        <begin position="111"/>
        <end position="128"/>
    </location>
</feature>
<feature type="transmembrane region" description="Helical" evidence="1">
    <location>
        <begin position="79"/>
        <end position="99"/>
    </location>
</feature>
<feature type="transmembrane region" description="Helical" evidence="1">
    <location>
        <begin position="38"/>
        <end position="58"/>
    </location>
</feature>
<keyword evidence="3" id="KW-1185">Reference proteome</keyword>
<dbReference type="PANTHER" id="PTHR37814:SF1">
    <property type="entry name" value="MEMBRANE PROTEIN"/>
    <property type="match status" value="1"/>
</dbReference>
<comment type="caution">
    <text evidence="2">The sequence shown here is derived from an EMBL/GenBank/DDBJ whole genome shotgun (WGS) entry which is preliminary data.</text>
</comment>
<feature type="transmembrane region" description="Helical" evidence="1">
    <location>
        <begin position="140"/>
        <end position="158"/>
    </location>
</feature>
<name>A0A366ECZ4_9BACI</name>
<evidence type="ECO:0000313" key="3">
    <source>
        <dbReference type="Proteomes" id="UP000252254"/>
    </source>
</evidence>
<keyword evidence="1" id="KW-1133">Transmembrane helix</keyword>
<organism evidence="2 3">
    <name type="scientific">Paraliobacillus ryukyuensis</name>
    <dbReference type="NCBI Taxonomy" id="200904"/>
    <lineage>
        <taxon>Bacteria</taxon>
        <taxon>Bacillati</taxon>
        <taxon>Bacillota</taxon>
        <taxon>Bacilli</taxon>
        <taxon>Bacillales</taxon>
        <taxon>Bacillaceae</taxon>
        <taxon>Paraliobacillus</taxon>
    </lineage>
</organism>
<feature type="transmembrane region" description="Helical" evidence="1">
    <location>
        <begin position="173"/>
        <end position="192"/>
    </location>
</feature>